<dbReference type="SUPFAM" id="SSF117074">
    <property type="entry name" value="Hypothetical protein PA1324"/>
    <property type="match status" value="1"/>
</dbReference>
<dbReference type="Pfam" id="PF17961">
    <property type="entry name" value="Big_8"/>
    <property type="match status" value="1"/>
</dbReference>
<feature type="compositionally biased region" description="Low complexity" evidence="7">
    <location>
        <begin position="104"/>
        <end position="113"/>
    </location>
</feature>
<dbReference type="SUPFAM" id="SSF49401">
    <property type="entry name" value="Bacterial adhesins"/>
    <property type="match status" value="2"/>
</dbReference>
<feature type="region of interest" description="Disordered" evidence="7">
    <location>
        <begin position="673"/>
        <end position="693"/>
    </location>
</feature>
<feature type="compositionally biased region" description="Basic and acidic residues" evidence="7">
    <location>
        <begin position="75"/>
        <end position="87"/>
    </location>
</feature>
<name>A0A943Y081_9FIRM</name>
<keyword evidence="4" id="KW-0964">Secreted</keyword>
<keyword evidence="6" id="KW-0572">Peptidoglycan-anchor</keyword>
<feature type="region of interest" description="Disordered" evidence="7">
    <location>
        <begin position="53"/>
        <end position="198"/>
    </location>
</feature>
<dbReference type="InterPro" id="IPR008966">
    <property type="entry name" value="Adhesion_dom_sf"/>
</dbReference>
<evidence type="ECO:0000256" key="1">
    <source>
        <dbReference type="ARBA" id="ARBA00004168"/>
    </source>
</evidence>
<evidence type="ECO:0000313" key="11">
    <source>
        <dbReference type="EMBL" id="MBS6535128.1"/>
    </source>
</evidence>
<keyword evidence="3" id="KW-0134">Cell wall</keyword>
<dbReference type="Proteomes" id="UP000748991">
    <property type="component" value="Unassembled WGS sequence"/>
</dbReference>
<dbReference type="InterPro" id="IPR011252">
    <property type="entry name" value="Fibrogen-bd_dom1"/>
</dbReference>
<dbReference type="InterPro" id="IPR041171">
    <property type="entry name" value="SDR_Ig"/>
</dbReference>
<dbReference type="Pfam" id="PF10425">
    <property type="entry name" value="SdrG_C_C"/>
    <property type="match status" value="1"/>
</dbReference>
<feature type="domain" description="SDR-like Ig" evidence="10">
    <location>
        <begin position="259"/>
        <end position="352"/>
    </location>
</feature>
<evidence type="ECO:0000259" key="10">
    <source>
        <dbReference type="Pfam" id="PF17961"/>
    </source>
</evidence>
<evidence type="ECO:0000259" key="8">
    <source>
        <dbReference type="Pfam" id="PF10425"/>
    </source>
</evidence>
<dbReference type="Gene3D" id="2.60.40.1290">
    <property type="match status" value="1"/>
</dbReference>
<sequence length="851" mass="93411">MEKLKDFIEKKKEKSASRRPRYGTRKLSVGLVSCVLGYCIFFSPTVVSAQVGEGASEASSSTSTEARADVSGGNKDTESADSKETKAVESPQAEAPAAEEKSETVVVEAPAAEVSEKEETREAEANVESLSAEKENEIEQTTPKAEENKDTLESEDDKEVVDEEQQADVEEAAKKEVPAEVDEESKEEATEAETPLAEKEALGISEEIKQEAQQAGETVEDAITNVEITIGGAKNGANTEIVNPTALPERTNGGNTDINLEAQVDFDIPEGTKHGKTFDFVVSDNVNLHGVLESKTVGEPVVFDGEEIATAEKLTDGRNGYKYTFNEKVDGLKDIRVRIIYPLFIDPDKVPMGTKEYEIGEDGKYVLDEDGNPVVKADHKETVSVTVADKTASKDYTVEYESEVFDIKNNVPTLSGIADIDQVTDNNYNHTIYVNPTADQMLNGSHVTVQNEKGYNTITFDEGVKNSVKVYKVKNPNKLPLSFGNNFDDGNYEDVTSKANVKLVKDANNADLNKLVVDVKQGNTNQSQPFDNKDFDKSAYVITYTGKRTPDKAFKTNTIYTADWRKANGNAKNLSKLGDQSWEWTNEIVIDDAEAIAIANKTYSLGDKVWIDADEDGSQGDSEKGLEGVKVILKGINMSDRETTTDANGNYNFDGLRNGEYTVEFEIPTGYAPTTAKAEGSTEDKDSDASQAQGAKVAIATGKINCADNMNVDFGVVKSNEGSFTEHHVYEVYKDGELQDTSYIDIETTTGTDKETFTTSAKPNGTADNVKEGFKLVPEKITKSDEITETITGGEVTRNYINEKELQVTYVYRKDIKTWTPIEETGKFQEHHVYRTLDKDGKVIKEEKVDG</sequence>
<comment type="caution">
    <text evidence="11">The sequence shown here is derived from an EMBL/GenBank/DDBJ whole genome shotgun (WGS) entry which is preliminary data.</text>
</comment>
<gene>
    <name evidence="11" type="ORF">KH327_04785</name>
</gene>
<dbReference type="InterPro" id="IPR033764">
    <property type="entry name" value="Sdr_B"/>
</dbReference>
<evidence type="ECO:0000259" key="9">
    <source>
        <dbReference type="Pfam" id="PF17210"/>
    </source>
</evidence>
<dbReference type="PROSITE" id="PS00430">
    <property type="entry name" value="TONB_DEPENDENT_REC_1"/>
    <property type="match status" value="1"/>
</dbReference>
<dbReference type="AlphaFoldDB" id="A0A943Y081"/>
<organism evidence="11 12">
    <name type="scientific">Peptoniphilus harei</name>
    <dbReference type="NCBI Taxonomy" id="54005"/>
    <lineage>
        <taxon>Bacteria</taxon>
        <taxon>Bacillati</taxon>
        <taxon>Bacillota</taxon>
        <taxon>Tissierellia</taxon>
        <taxon>Tissierellales</taxon>
        <taxon>Peptoniphilaceae</taxon>
        <taxon>Peptoniphilus</taxon>
    </lineage>
</organism>
<feature type="compositionally biased region" description="Low complexity" evidence="7">
    <location>
        <begin position="53"/>
        <end position="65"/>
    </location>
</feature>
<feature type="region of interest" description="Disordered" evidence="7">
    <location>
        <begin position="1"/>
        <end position="22"/>
    </location>
</feature>
<dbReference type="Gene3D" id="2.60.40.1280">
    <property type="match status" value="1"/>
</dbReference>
<feature type="domain" description="SD-repeat containing protein B" evidence="9">
    <location>
        <begin position="604"/>
        <end position="716"/>
    </location>
</feature>
<evidence type="ECO:0000256" key="4">
    <source>
        <dbReference type="ARBA" id="ARBA00022525"/>
    </source>
</evidence>
<dbReference type="RefSeq" id="WP_278637634.1">
    <property type="nucleotide sequence ID" value="NZ_JAGZZP010000007.1"/>
</dbReference>
<reference evidence="11" key="1">
    <citation type="submission" date="2021-02" db="EMBL/GenBank/DDBJ databases">
        <title>Infant gut strain persistence is associated with maternal origin, phylogeny, and functional potential including surface adhesion and iron acquisition.</title>
        <authorList>
            <person name="Lou Y.C."/>
        </authorList>
    </citation>
    <scope>NUCLEOTIDE SEQUENCE</scope>
    <source>
        <strain evidence="11">L3_060_052G1_dasL3_060_052G1_concoct_1</strain>
    </source>
</reference>
<comment type="subcellular location">
    <subcellularLocation>
        <location evidence="1">Secreted</location>
        <location evidence="1">Cell wall</location>
        <topology evidence="1">Peptidoglycan-anchor</topology>
    </subcellularLocation>
</comment>
<proteinExistence type="inferred from homology"/>
<evidence type="ECO:0000256" key="7">
    <source>
        <dbReference type="SAM" id="MobiDB-lite"/>
    </source>
</evidence>
<dbReference type="EMBL" id="JAGZZP010000007">
    <property type="protein sequence ID" value="MBS6535128.1"/>
    <property type="molecule type" value="Genomic_DNA"/>
</dbReference>
<feature type="non-terminal residue" evidence="11">
    <location>
        <position position="851"/>
    </location>
</feature>
<evidence type="ECO:0000313" key="12">
    <source>
        <dbReference type="Proteomes" id="UP000748991"/>
    </source>
</evidence>
<feature type="domain" description="Fibrinogen-binding" evidence="8">
    <location>
        <begin position="411"/>
        <end position="561"/>
    </location>
</feature>
<comment type="similarity">
    <text evidence="2">Belongs to the serine-aspartate repeat-containing protein (SDr) family.</text>
</comment>
<dbReference type="InterPro" id="IPR013783">
    <property type="entry name" value="Ig-like_fold"/>
</dbReference>
<dbReference type="Pfam" id="PF17210">
    <property type="entry name" value="SdrD_B"/>
    <property type="match status" value="1"/>
</dbReference>
<accession>A0A943Y081</accession>
<dbReference type="InterPro" id="IPR011266">
    <property type="entry name" value="Adhesin_Fg-bd_dom_2"/>
</dbReference>
<protein>
    <submittedName>
        <fullName evidence="11">Fibrinogen-binding adhesin SdrG C-terminal domain-containing protein</fullName>
    </submittedName>
</protein>
<keyword evidence="5" id="KW-0732">Signal</keyword>
<feature type="compositionally biased region" description="Basic and acidic residues" evidence="7">
    <location>
        <begin position="1"/>
        <end position="16"/>
    </location>
</feature>
<feature type="compositionally biased region" description="Acidic residues" evidence="7">
    <location>
        <begin position="153"/>
        <end position="170"/>
    </location>
</feature>
<evidence type="ECO:0000256" key="5">
    <source>
        <dbReference type="ARBA" id="ARBA00022729"/>
    </source>
</evidence>
<dbReference type="InterPro" id="IPR010916">
    <property type="entry name" value="TonB_box_CS"/>
</dbReference>
<feature type="compositionally biased region" description="Basic and acidic residues" evidence="7">
    <location>
        <begin position="114"/>
        <end position="124"/>
    </location>
</feature>
<dbReference type="GO" id="GO:0007155">
    <property type="term" value="P:cell adhesion"/>
    <property type="evidence" value="ECO:0007669"/>
    <property type="project" value="InterPro"/>
</dbReference>
<evidence type="ECO:0000256" key="2">
    <source>
        <dbReference type="ARBA" id="ARBA00007257"/>
    </source>
</evidence>
<dbReference type="Gene3D" id="2.60.40.10">
    <property type="entry name" value="Immunoglobulins"/>
    <property type="match status" value="1"/>
</dbReference>
<evidence type="ECO:0000256" key="3">
    <source>
        <dbReference type="ARBA" id="ARBA00022512"/>
    </source>
</evidence>
<evidence type="ECO:0000256" key="6">
    <source>
        <dbReference type="ARBA" id="ARBA00023088"/>
    </source>
</evidence>